<dbReference type="AlphaFoldDB" id="A0A916X8U2"/>
<dbReference type="GO" id="GO:1901137">
    <property type="term" value="P:carbohydrate derivative biosynthetic process"/>
    <property type="evidence" value="ECO:0007669"/>
    <property type="project" value="UniProtKB-ARBA"/>
</dbReference>
<dbReference type="Gene3D" id="3.40.50.2000">
    <property type="entry name" value="Glycogen Phosphorylase B"/>
    <property type="match status" value="2"/>
</dbReference>
<dbReference type="SUPFAM" id="SSF53756">
    <property type="entry name" value="UDP-Glycosyltransferase/glycogen phosphorylase"/>
    <property type="match status" value="1"/>
</dbReference>
<dbReference type="InterPro" id="IPR028098">
    <property type="entry name" value="Glyco_trans_4-like_N"/>
</dbReference>
<evidence type="ECO:0000313" key="6">
    <source>
        <dbReference type="Proteomes" id="UP000641514"/>
    </source>
</evidence>
<dbReference type="RefSeq" id="WP_188670282.1">
    <property type="nucleotide sequence ID" value="NZ_BMJH01000001.1"/>
</dbReference>
<dbReference type="Proteomes" id="UP000641514">
    <property type="component" value="Unassembled WGS sequence"/>
</dbReference>
<feature type="domain" description="Glycosyl transferase family 1" evidence="3">
    <location>
        <begin position="214"/>
        <end position="372"/>
    </location>
</feature>
<dbReference type="PANTHER" id="PTHR45947:SF3">
    <property type="entry name" value="SULFOQUINOVOSYL TRANSFERASE SQD2"/>
    <property type="match status" value="1"/>
</dbReference>
<reference evidence="5" key="1">
    <citation type="journal article" date="2014" name="Int. J. Syst. Evol. Microbiol.">
        <title>Complete genome sequence of Corynebacterium casei LMG S-19264T (=DSM 44701T), isolated from a smear-ripened cheese.</title>
        <authorList>
            <consortium name="US DOE Joint Genome Institute (JGI-PGF)"/>
            <person name="Walter F."/>
            <person name="Albersmeier A."/>
            <person name="Kalinowski J."/>
            <person name="Ruckert C."/>
        </authorList>
    </citation>
    <scope>NUCLEOTIDE SEQUENCE</scope>
    <source>
        <strain evidence="5">CGMCC 1.15478</strain>
    </source>
</reference>
<dbReference type="Pfam" id="PF13439">
    <property type="entry name" value="Glyco_transf_4"/>
    <property type="match status" value="1"/>
</dbReference>
<accession>A0A916X8U2</accession>
<dbReference type="EMBL" id="BMJH01000001">
    <property type="protein sequence ID" value="GGC55403.1"/>
    <property type="molecule type" value="Genomic_DNA"/>
</dbReference>
<keyword evidence="6" id="KW-1185">Reference proteome</keyword>
<evidence type="ECO:0000256" key="2">
    <source>
        <dbReference type="ARBA" id="ARBA00022679"/>
    </source>
</evidence>
<dbReference type="InterPro" id="IPR050194">
    <property type="entry name" value="Glycosyltransferase_grp1"/>
</dbReference>
<name>A0A916X8U2_9ACTN</name>
<evidence type="ECO:0000259" key="4">
    <source>
        <dbReference type="Pfam" id="PF13439"/>
    </source>
</evidence>
<dbReference type="InterPro" id="IPR001296">
    <property type="entry name" value="Glyco_trans_1"/>
</dbReference>
<evidence type="ECO:0000256" key="1">
    <source>
        <dbReference type="ARBA" id="ARBA00022676"/>
    </source>
</evidence>
<comment type="caution">
    <text evidence="5">The sequence shown here is derived from an EMBL/GenBank/DDBJ whole genome shotgun (WGS) entry which is preliminary data.</text>
</comment>
<sequence length="410" mass="44411">MRVAFVSENVSPLVSPGVAETGRQSAHVAQLSAALARRGHDVVVYTRRQDLDAPDRVHADANFDVVHVSAGPAQPSSPDNHLAHMADFARYLRCQWQENPPDVVHAHYWSSGLMAQLAARTLGLTSLQTFHGLGSMKARVKGGSQRQYEHQIRTERVVAKAASRIIATHADEALELARMGTPRTRISVVPNGVDLNLFAPSDRVPSIEARESRMRRIVCVGPLEPRRGLDAVIKAVAVLPDVELIIPGGPPGCELDDYDEAQRLNRLAVEHGVANRVQLVGHVAHAAMPALLRTADVVICTPWYEPFAVLPVEAMACGIPVIAHGVDGHDDAIVDGVTGMLVPHGSPLRLVDCLREIFDHPSVAEGLGASGRDRAVARYSWDQIAIETERAYMRATPNVVGDRHVSAGQH</sequence>
<protein>
    <submittedName>
        <fullName evidence="5">Glycosyl transferase</fullName>
    </submittedName>
</protein>
<evidence type="ECO:0000313" key="5">
    <source>
        <dbReference type="EMBL" id="GGC55403.1"/>
    </source>
</evidence>
<organism evidence="5 6">
    <name type="scientific">Hoyosella rhizosphaerae</name>
    <dbReference type="NCBI Taxonomy" id="1755582"/>
    <lineage>
        <taxon>Bacteria</taxon>
        <taxon>Bacillati</taxon>
        <taxon>Actinomycetota</taxon>
        <taxon>Actinomycetes</taxon>
        <taxon>Mycobacteriales</taxon>
        <taxon>Hoyosellaceae</taxon>
        <taxon>Hoyosella</taxon>
    </lineage>
</organism>
<dbReference type="PANTHER" id="PTHR45947">
    <property type="entry name" value="SULFOQUINOVOSYL TRANSFERASE SQD2"/>
    <property type="match status" value="1"/>
</dbReference>
<dbReference type="GO" id="GO:1903509">
    <property type="term" value="P:liposaccharide metabolic process"/>
    <property type="evidence" value="ECO:0007669"/>
    <property type="project" value="UniProtKB-ARBA"/>
</dbReference>
<evidence type="ECO:0000259" key="3">
    <source>
        <dbReference type="Pfam" id="PF00534"/>
    </source>
</evidence>
<dbReference type="Pfam" id="PF00534">
    <property type="entry name" value="Glycos_transf_1"/>
    <property type="match status" value="1"/>
</dbReference>
<feature type="domain" description="Glycosyltransferase subfamily 4-like N-terminal" evidence="4">
    <location>
        <begin position="26"/>
        <end position="196"/>
    </location>
</feature>
<proteinExistence type="predicted"/>
<keyword evidence="2 5" id="KW-0808">Transferase</keyword>
<gene>
    <name evidence="5" type="ORF">GCM10011410_04740</name>
</gene>
<reference evidence="5" key="2">
    <citation type="submission" date="2020-09" db="EMBL/GenBank/DDBJ databases">
        <authorList>
            <person name="Sun Q."/>
            <person name="Zhou Y."/>
        </authorList>
    </citation>
    <scope>NUCLEOTIDE SEQUENCE</scope>
    <source>
        <strain evidence="5">CGMCC 1.15478</strain>
    </source>
</reference>
<keyword evidence="1" id="KW-0328">Glycosyltransferase</keyword>
<dbReference type="GO" id="GO:0016757">
    <property type="term" value="F:glycosyltransferase activity"/>
    <property type="evidence" value="ECO:0007669"/>
    <property type="project" value="UniProtKB-KW"/>
</dbReference>